<protein>
    <submittedName>
        <fullName evidence="1">Uncharacterized protein</fullName>
    </submittedName>
</protein>
<sequence length="80" mass="8840">MQIQVNDGCTNQYKKAVAFVDVSFGEEDYGCTIERSFYGSEHGKGKADGKTSVVKGLCEKAILTKQAVIDNALFWSEDLR</sequence>
<gene>
    <name evidence="1" type="ORF">HOLleu_10990</name>
</gene>
<dbReference type="PANTHER" id="PTHR46601">
    <property type="entry name" value="ULP_PROTEASE DOMAIN-CONTAINING PROTEIN"/>
    <property type="match status" value="1"/>
</dbReference>
<dbReference type="AlphaFoldDB" id="A0A9Q1CF21"/>
<keyword evidence="2" id="KW-1185">Reference proteome</keyword>
<dbReference type="EMBL" id="JAIZAY010000004">
    <property type="protein sequence ID" value="KAJ8043750.1"/>
    <property type="molecule type" value="Genomic_DNA"/>
</dbReference>
<comment type="caution">
    <text evidence="1">The sequence shown here is derived from an EMBL/GenBank/DDBJ whole genome shotgun (WGS) entry which is preliminary data.</text>
</comment>
<reference evidence="1" key="1">
    <citation type="submission" date="2021-10" db="EMBL/GenBank/DDBJ databases">
        <title>Tropical sea cucumber genome reveals ecological adaptation and Cuvierian tubules defense mechanism.</title>
        <authorList>
            <person name="Chen T."/>
        </authorList>
    </citation>
    <scope>NUCLEOTIDE SEQUENCE</scope>
    <source>
        <strain evidence="1">Nanhai2018</strain>
        <tissue evidence="1">Muscle</tissue>
    </source>
</reference>
<accession>A0A9Q1CF21</accession>
<dbReference type="OrthoDB" id="6162977at2759"/>
<name>A0A9Q1CF21_HOLLE</name>
<dbReference type="PANTHER" id="PTHR46601:SF1">
    <property type="entry name" value="ADF-H DOMAIN-CONTAINING PROTEIN"/>
    <property type="match status" value="1"/>
</dbReference>
<dbReference type="Proteomes" id="UP001152320">
    <property type="component" value="Chromosome 4"/>
</dbReference>
<proteinExistence type="predicted"/>
<evidence type="ECO:0000313" key="2">
    <source>
        <dbReference type="Proteomes" id="UP001152320"/>
    </source>
</evidence>
<organism evidence="1 2">
    <name type="scientific">Holothuria leucospilota</name>
    <name type="common">Black long sea cucumber</name>
    <name type="synonym">Mertensiothuria leucospilota</name>
    <dbReference type="NCBI Taxonomy" id="206669"/>
    <lineage>
        <taxon>Eukaryota</taxon>
        <taxon>Metazoa</taxon>
        <taxon>Echinodermata</taxon>
        <taxon>Eleutherozoa</taxon>
        <taxon>Echinozoa</taxon>
        <taxon>Holothuroidea</taxon>
        <taxon>Aspidochirotacea</taxon>
        <taxon>Aspidochirotida</taxon>
        <taxon>Holothuriidae</taxon>
        <taxon>Holothuria</taxon>
    </lineage>
</organism>
<evidence type="ECO:0000313" key="1">
    <source>
        <dbReference type="EMBL" id="KAJ8043750.1"/>
    </source>
</evidence>